<dbReference type="GO" id="GO:0006102">
    <property type="term" value="P:isocitrate metabolic process"/>
    <property type="evidence" value="ECO:0007669"/>
    <property type="project" value="TreeGrafter"/>
</dbReference>
<reference evidence="4 5" key="1">
    <citation type="submission" date="2016-11" db="EMBL/GenBank/DDBJ databases">
        <authorList>
            <person name="Jaros S."/>
            <person name="Januszkiewicz K."/>
            <person name="Wedrychowicz H."/>
        </authorList>
    </citation>
    <scope>NUCLEOTIDE SEQUENCE [LARGE SCALE GENOMIC DNA]</scope>
    <source>
        <strain evidence="4 5">DSM 15212</strain>
    </source>
</reference>
<gene>
    <name evidence="4" type="ORF">SAMN02745912_03432</name>
</gene>
<keyword evidence="2" id="KW-0560">Oxidoreductase</keyword>
<accession>A0A1M6STW5</accession>
<sequence length="333" mass="36473">MYDITLIPGDGIGPEVIDSAKQVIEATEIDMNWDIVNAGADVYAKKGILVPDEVFKSIERNKMVLKGPITTPIGCGFRSINVLLRKKYDLFANIRPVKKIKGIETPFKNIDLVIFRENTEGLYSGIEVKEQEDEARAIKVITKKASLRIIKEAFEYAQKNNKEKVAVVHKANIMKLADGLFLDCAREVAKSYPHIELQEVIVDNMCMQLVMNPSKYEVIVTTNLYGDILSDLCAGLVGGLGLVPGANIGRDMAIFEAVHGSAPDIAGKNIANPTAVILSGAMMLNYLGENKRSKLIVDAVERTIEEGKYVTVDLGGTASTTEMTKAIIQNLVD</sequence>
<dbReference type="FunFam" id="3.40.718.10:FF:000014">
    <property type="entry name" value="Isocitrate dehydrogenase (NAD(+))"/>
    <property type="match status" value="1"/>
</dbReference>
<dbReference type="GO" id="GO:0051287">
    <property type="term" value="F:NAD binding"/>
    <property type="evidence" value="ECO:0007669"/>
    <property type="project" value="InterPro"/>
</dbReference>
<comment type="similarity">
    <text evidence="1">Belongs to the isocitrate and isopropylmalate dehydrogenases family.</text>
</comment>
<keyword evidence="5" id="KW-1185">Reference proteome</keyword>
<dbReference type="PANTHER" id="PTHR11835">
    <property type="entry name" value="DECARBOXYLATING DEHYDROGENASES-ISOCITRATE, ISOPROPYLMALATE, TARTRATE"/>
    <property type="match status" value="1"/>
</dbReference>
<dbReference type="GO" id="GO:0004449">
    <property type="term" value="F:isocitrate dehydrogenase (NAD+) activity"/>
    <property type="evidence" value="ECO:0007669"/>
    <property type="project" value="TreeGrafter"/>
</dbReference>
<dbReference type="InterPro" id="IPR024084">
    <property type="entry name" value="IsoPropMal-DH-like_dom"/>
</dbReference>
<evidence type="ECO:0000256" key="2">
    <source>
        <dbReference type="ARBA" id="ARBA00023002"/>
    </source>
</evidence>
<evidence type="ECO:0000256" key="1">
    <source>
        <dbReference type="ARBA" id="ARBA00007769"/>
    </source>
</evidence>
<dbReference type="PANTHER" id="PTHR11835:SF34">
    <property type="entry name" value="ISOCITRATE DEHYDROGENASE [NAD] SUBUNIT ALPHA, MITOCHONDRIAL"/>
    <property type="match status" value="1"/>
</dbReference>
<dbReference type="SMART" id="SM01329">
    <property type="entry name" value="Iso_dh"/>
    <property type="match status" value="1"/>
</dbReference>
<dbReference type="STRING" id="1121301.SAMN02745912_03432"/>
<dbReference type="PROSITE" id="PS00470">
    <property type="entry name" value="IDH_IMDH"/>
    <property type="match status" value="1"/>
</dbReference>
<dbReference type="OrthoDB" id="9806254at2"/>
<dbReference type="EMBL" id="FRAG01000070">
    <property type="protein sequence ID" value="SHK48139.1"/>
    <property type="molecule type" value="Genomic_DNA"/>
</dbReference>
<dbReference type="GO" id="GO:0000287">
    <property type="term" value="F:magnesium ion binding"/>
    <property type="evidence" value="ECO:0007669"/>
    <property type="project" value="InterPro"/>
</dbReference>
<feature type="domain" description="Isopropylmalate dehydrogenase-like" evidence="3">
    <location>
        <begin position="3"/>
        <end position="327"/>
    </location>
</feature>
<name>A0A1M6STW5_PARC5</name>
<dbReference type="Pfam" id="PF00180">
    <property type="entry name" value="Iso_dh"/>
    <property type="match status" value="1"/>
</dbReference>
<dbReference type="GO" id="GO:0006099">
    <property type="term" value="P:tricarboxylic acid cycle"/>
    <property type="evidence" value="ECO:0007669"/>
    <property type="project" value="TreeGrafter"/>
</dbReference>
<organism evidence="4 5">
    <name type="scientific">Paramaledivibacter caminithermalis (strain DSM 15212 / CIP 107654 / DViRD3)</name>
    <name type="common">Clostridium caminithermale</name>
    <dbReference type="NCBI Taxonomy" id="1121301"/>
    <lineage>
        <taxon>Bacteria</taxon>
        <taxon>Bacillati</taxon>
        <taxon>Bacillota</taxon>
        <taxon>Clostridia</taxon>
        <taxon>Peptostreptococcales</taxon>
        <taxon>Caminicellaceae</taxon>
        <taxon>Paramaledivibacter</taxon>
    </lineage>
</organism>
<dbReference type="RefSeq" id="WP_084112103.1">
    <property type="nucleotide sequence ID" value="NZ_FRAG01000070.1"/>
</dbReference>
<dbReference type="SUPFAM" id="SSF53659">
    <property type="entry name" value="Isocitrate/Isopropylmalate dehydrogenase-like"/>
    <property type="match status" value="1"/>
</dbReference>
<proteinExistence type="inferred from homology"/>
<protein>
    <submittedName>
        <fullName evidence="4">Isocitrate dehydrogenase (NAD+)</fullName>
    </submittedName>
</protein>
<evidence type="ECO:0000259" key="3">
    <source>
        <dbReference type="SMART" id="SM01329"/>
    </source>
</evidence>
<evidence type="ECO:0000313" key="4">
    <source>
        <dbReference type="EMBL" id="SHK48139.1"/>
    </source>
</evidence>
<dbReference type="InterPro" id="IPR019818">
    <property type="entry name" value="IsoCit/isopropylmalate_DH_CS"/>
</dbReference>
<dbReference type="Proteomes" id="UP000184465">
    <property type="component" value="Unassembled WGS sequence"/>
</dbReference>
<dbReference type="Gene3D" id="3.40.718.10">
    <property type="entry name" value="Isopropylmalate Dehydrogenase"/>
    <property type="match status" value="1"/>
</dbReference>
<evidence type="ECO:0000313" key="5">
    <source>
        <dbReference type="Proteomes" id="UP000184465"/>
    </source>
</evidence>
<dbReference type="AlphaFoldDB" id="A0A1M6STW5"/>